<gene>
    <name evidence="2" type="ORF">IWX90DRAFT_423775</name>
</gene>
<accession>A0ABR1Y286</accession>
<reference evidence="2 3" key="1">
    <citation type="journal article" date="2022" name="G3 (Bethesda)">
        <title>Enemy or ally: a genomic approach to elucidate the lifestyle of Phyllosticta citrichinaensis.</title>
        <authorList>
            <person name="Buijs V.A."/>
            <person name="Groenewald J.Z."/>
            <person name="Haridas S."/>
            <person name="LaButti K.M."/>
            <person name="Lipzen A."/>
            <person name="Martin F.M."/>
            <person name="Barry K."/>
            <person name="Grigoriev I.V."/>
            <person name="Crous P.W."/>
            <person name="Seidl M.F."/>
        </authorList>
    </citation>
    <scope>NUCLEOTIDE SEQUENCE [LARGE SCALE GENOMIC DNA]</scope>
    <source>
        <strain evidence="2 3">CBS 129764</strain>
    </source>
</reference>
<protein>
    <submittedName>
        <fullName evidence="2">Uncharacterized protein</fullName>
    </submittedName>
</protein>
<dbReference type="Proteomes" id="UP001456524">
    <property type="component" value="Unassembled WGS sequence"/>
</dbReference>
<evidence type="ECO:0000313" key="2">
    <source>
        <dbReference type="EMBL" id="KAK8175281.1"/>
    </source>
</evidence>
<dbReference type="EMBL" id="JBBWUH010000002">
    <property type="protein sequence ID" value="KAK8175281.1"/>
    <property type="molecule type" value="Genomic_DNA"/>
</dbReference>
<feature type="region of interest" description="Disordered" evidence="1">
    <location>
        <begin position="163"/>
        <end position="216"/>
    </location>
</feature>
<keyword evidence="3" id="KW-1185">Reference proteome</keyword>
<comment type="caution">
    <text evidence="2">The sequence shown here is derived from an EMBL/GenBank/DDBJ whole genome shotgun (WGS) entry which is preliminary data.</text>
</comment>
<evidence type="ECO:0000313" key="3">
    <source>
        <dbReference type="Proteomes" id="UP001456524"/>
    </source>
</evidence>
<evidence type="ECO:0000256" key="1">
    <source>
        <dbReference type="SAM" id="MobiDB-lite"/>
    </source>
</evidence>
<sequence>MRIFLYQRSATQRNGAAAVTSKWCGATHSNQYAELQTITSVQRPAPNCRSTATGSASDRRPRDCARMPTGLPTCLSWRAKYDVQRLLHHSCVPEALLMTTRMEGRVPQAKEKKLKEWKQRLDRRGKKGKRRRYLHAVEAQCPWKSLSTWPGARRVRGRRHWREMKDMEEGKAGQGRARQDCKREPQRQRASVGRSEITDGLAASTPAGRVRQRREL</sequence>
<proteinExistence type="predicted"/>
<name>A0ABR1Y286_9PEZI</name>
<feature type="region of interest" description="Disordered" evidence="1">
    <location>
        <begin position="44"/>
        <end position="63"/>
    </location>
</feature>
<feature type="compositionally biased region" description="Polar residues" evidence="1">
    <location>
        <begin position="44"/>
        <end position="56"/>
    </location>
</feature>
<organism evidence="2 3">
    <name type="scientific">Phyllosticta citrichinensis</name>
    <dbReference type="NCBI Taxonomy" id="1130410"/>
    <lineage>
        <taxon>Eukaryota</taxon>
        <taxon>Fungi</taxon>
        <taxon>Dikarya</taxon>
        <taxon>Ascomycota</taxon>
        <taxon>Pezizomycotina</taxon>
        <taxon>Dothideomycetes</taxon>
        <taxon>Dothideomycetes incertae sedis</taxon>
        <taxon>Botryosphaeriales</taxon>
        <taxon>Phyllostictaceae</taxon>
        <taxon>Phyllosticta</taxon>
    </lineage>
</organism>
<feature type="compositionally biased region" description="Basic and acidic residues" evidence="1">
    <location>
        <begin position="163"/>
        <end position="187"/>
    </location>
</feature>